<organism evidence="2 3">
    <name type="scientific">Dunaliella salina</name>
    <name type="common">Green alga</name>
    <name type="synonym">Protococcus salinus</name>
    <dbReference type="NCBI Taxonomy" id="3046"/>
    <lineage>
        <taxon>Eukaryota</taxon>
        <taxon>Viridiplantae</taxon>
        <taxon>Chlorophyta</taxon>
        <taxon>core chlorophytes</taxon>
        <taxon>Chlorophyceae</taxon>
        <taxon>CS clade</taxon>
        <taxon>Chlamydomonadales</taxon>
        <taxon>Dunaliellaceae</taxon>
        <taxon>Dunaliella</taxon>
    </lineage>
</organism>
<sequence length="134" mass="14859">MRFFNGLFSSKKKQAGDNPNLQNWGSAATSSNNGTPVLLEYSDDDSSVELSSSSTEDESHQLPYLPSKHGSHRRARCPPFGAKSLMGFVSGMWQNHIDASTHPVLNFVALDYCKHFAHAMHVLTMLRSHDAPLR</sequence>
<feature type="compositionally biased region" description="Polar residues" evidence="1">
    <location>
        <begin position="17"/>
        <end position="35"/>
    </location>
</feature>
<dbReference type="EMBL" id="MU069838">
    <property type="protein sequence ID" value="KAF5832960.1"/>
    <property type="molecule type" value="Genomic_DNA"/>
</dbReference>
<protein>
    <submittedName>
        <fullName evidence="2">Uncharacterized protein</fullName>
    </submittedName>
</protein>
<feature type="region of interest" description="Disordered" evidence="1">
    <location>
        <begin position="1"/>
        <end position="76"/>
    </location>
</feature>
<gene>
    <name evidence="2" type="ORF">DUNSADRAFT_10977</name>
</gene>
<proteinExistence type="predicted"/>
<name>A0ABQ7GEC5_DUNSA</name>
<evidence type="ECO:0000313" key="2">
    <source>
        <dbReference type="EMBL" id="KAF5832960.1"/>
    </source>
</evidence>
<comment type="caution">
    <text evidence="2">The sequence shown here is derived from an EMBL/GenBank/DDBJ whole genome shotgun (WGS) entry which is preliminary data.</text>
</comment>
<accession>A0ABQ7GEC5</accession>
<evidence type="ECO:0000313" key="3">
    <source>
        <dbReference type="Proteomes" id="UP000815325"/>
    </source>
</evidence>
<evidence type="ECO:0000256" key="1">
    <source>
        <dbReference type="SAM" id="MobiDB-lite"/>
    </source>
</evidence>
<reference evidence="2" key="1">
    <citation type="submission" date="2017-08" db="EMBL/GenBank/DDBJ databases">
        <authorList>
            <person name="Polle J.E."/>
            <person name="Barry K."/>
            <person name="Cushman J."/>
            <person name="Schmutz J."/>
            <person name="Tran D."/>
            <person name="Hathwaick L.T."/>
            <person name="Yim W.C."/>
            <person name="Jenkins J."/>
            <person name="Mckie-Krisberg Z.M."/>
            <person name="Prochnik S."/>
            <person name="Lindquist E."/>
            <person name="Dockter R.B."/>
            <person name="Adam C."/>
            <person name="Molina H."/>
            <person name="Bunkerborg J."/>
            <person name="Jin E."/>
            <person name="Buchheim M."/>
            <person name="Magnuson J."/>
        </authorList>
    </citation>
    <scope>NUCLEOTIDE SEQUENCE</scope>
    <source>
        <strain evidence="2">CCAP 19/18</strain>
    </source>
</reference>
<keyword evidence="3" id="KW-1185">Reference proteome</keyword>
<dbReference type="Proteomes" id="UP000815325">
    <property type="component" value="Unassembled WGS sequence"/>
</dbReference>